<evidence type="ECO:0008006" key="3">
    <source>
        <dbReference type="Google" id="ProtNLM"/>
    </source>
</evidence>
<dbReference type="Proteomes" id="UP000243459">
    <property type="component" value="Chromosome 6"/>
</dbReference>
<keyword evidence="2" id="KW-1185">Reference proteome</keyword>
<reference evidence="2" key="1">
    <citation type="journal article" date="2017" name="Nat. Commun.">
        <title>The asparagus genome sheds light on the origin and evolution of a young Y chromosome.</title>
        <authorList>
            <person name="Harkess A."/>
            <person name="Zhou J."/>
            <person name="Xu C."/>
            <person name="Bowers J.E."/>
            <person name="Van der Hulst R."/>
            <person name="Ayyampalayam S."/>
            <person name="Mercati F."/>
            <person name="Riccardi P."/>
            <person name="McKain M.R."/>
            <person name="Kakrana A."/>
            <person name="Tang H."/>
            <person name="Ray J."/>
            <person name="Groenendijk J."/>
            <person name="Arikit S."/>
            <person name="Mathioni S.M."/>
            <person name="Nakano M."/>
            <person name="Shan H."/>
            <person name="Telgmann-Rauber A."/>
            <person name="Kanno A."/>
            <person name="Yue Z."/>
            <person name="Chen H."/>
            <person name="Li W."/>
            <person name="Chen Y."/>
            <person name="Xu X."/>
            <person name="Zhang Y."/>
            <person name="Luo S."/>
            <person name="Chen H."/>
            <person name="Gao J."/>
            <person name="Mao Z."/>
            <person name="Pires J.C."/>
            <person name="Luo M."/>
            <person name="Kudrna D."/>
            <person name="Wing R.A."/>
            <person name="Meyers B.C."/>
            <person name="Yi K."/>
            <person name="Kong H."/>
            <person name="Lavrijsen P."/>
            <person name="Sunseri F."/>
            <person name="Falavigna A."/>
            <person name="Ye Y."/>
            <person name="Leebens-Mack J.H."/>
            <person name="Chen G."/>
        </authorList>
    </citation>
    <scope>NUCLEOTIDE SEQUENCE [LARGE SCALE GENOMIC DNA]</scope>
    <source>
        <strain evidence="2">cv. DH0086</strain>
    </source>
</reference>
<dbReference type="PANTHER" id="PTHR43411:SF1">
    <property type="entry name" value="ADENYLOSUCCINATE LYASE"/>
    <property type="match status" value="1"/>
</dbReference>
<dbReference type="PANTHER" id="PTHR43411">
    <property type="entry name" value="ADENYLOSUCCINATE LYASE"/>
    <property type="match status" value="1"/>
</dbReference>
<dbReference type="InterPro" id="IPR024083">
    <property type="entry name" value="Fumarase/histidase_N"/>
</dbReference>
<dbReference type="Gene3D" id="1.10.275.10">
    <property type="entry name" value="Fumarase/aspartase (N-terminal domain)"/>
    <property type="match status" value="1"/>
</dbReference>
<sequence length="135" mass="16150">MVLELDLTILLVEQEEEDERRRDPTEVAVNFDGGGDLRQWLALFRFDRRRRTSEKKMEYHREEEVVDLESFSIMALSPLDGRYLQKVKDLYPFFSEYGLICYRIMVKMEHHHEEEVVDLESFSIMALSPLDGRYL</sequence>
<dbReference type="InterPro" id="IPR047136">
    <property type="entry name" value="PurB_bact"/>
</dbReference>
<organism evidence="1 2">
    <name type="scientific">Asparagus officinalis</name>
    <name type="common">Garden asparagus</name>
    <dbReference type="NCBI Taxonomy" id="4686"/>
    <lineage>
        <taxon>Eukaryota</taxon>
        <taxon>Viridiplantae</taxon>
        <taxon>Streptophyta</taxon>
        <taxon>Embryophyta</taxon>
        <taxon>Tracheophyta</taxon>
        <taxon>Spermatophyta</taxon>
        <taxon>Magnoliopsida</taxon>
        <taxon>Liliopsida</taxon>
        <taxon>Asparagales</taxon>
        <taxon>Asparagaceae</taxon>
        <taxon>Asparagoideae</taxon>
        <taxon>Asparagus</taxon>
    </lineage>
</organism>
<gene>
    <name evidence="1" type="ORF">A4U43_C06F8580</name>
</gene>
<dbReference type="Gramene" id="ONK66477">
    <property type="protein sequence ID" value="ONK66477"/>
    <property type="gene ID" value="A4U43_C06F8580"/>
</dbReference>
<accession>A0A5P1EMT5</accession>
<dbReference type="AlphaFoldDB" id="A0A5P1EMT5"/>
<name>A0A5P1EMT5_ASPOF</name>
<evidence type="ECO:0000313" key="1">
    <source>
        <dbReference type="EMBL" id="ONK66477.1"/>
    </source>
</evidence>
<proteinExistence type="predicted"/>
<evidence type="ECO:0000313" key="2">
    <source>
        <dbReference type="Proteomes" id="UP000243459"/>
    </source>
</evidence>
<dbReference type="EMBL" id="CM007386">
    <property type="protein sequence ID" value="ONK66477.1"/>
    <property type="molecule type" value="Genomic_DNA"/>
</dbReference>
<protein>
    <recommendedName>
        <fullName evidence="3">Adenylosuccinate lyase</fullName>
    </recommendedName>
</protein>